<accession>A0ABD2Q654</accession>
<evidence type="ECO:0000313" key="3">
    <source>
        <dbReference type="Proteomes" id="UP001626550"/>
    </source>
</evidence>
<evidence type="ECO:0000256" key="1">
    <source>
        <dbReference type="SAM" id="SignalP"/>
    </source>
</evidence>
<dbReference type="Proteomes" id="UP001626550">
    <property type="component" value="Unassembled WGS sequence"/>
</dbReference>
<dbReference type="AlphaFoldDB" id="A0ABD2Q654"/>
<organism evidence="2 3">
    <name type="scientific">Cichlidogyrus casuarinus</name>
    <dbReference type="NCBI Taxonomy" id="1844966"/>
    <lineage>
        <taxon>Eukaryota</taxon>
        <taxon>Metazoa</taxon>
        <taxon>Spiralia</taxon>
        <taxon>Lophotrochozoa</taxon>
        <taxon>Platyhelminthes</taxon>
        <taxon>Monogenea</taxon>
        <taxon>Monopisthocotylea</taxon>
        <taxon>Dactylogyridea</taxon>
        <taxon>Ancyrocephalidae</taxon>
        <taxon>Cichlidogyrus</taxon>
    </lineage>
</organism>
<sequence length="234" mass="26562">MIAKSLLLVIVVCSFCGIEARYFQCNLGEIKTDCLARLKESLSPKIDIQVRYALCTLAVAESLEKKLIDPIAKTQLGKHKLAVKTTILKWHADRLRVATKEMEEVMKIVNKHDAKQLVGFYSPHRFYDKTQRYLYISNWSTSKISKLAKKFSKEVPQLPVMIKCESPSKASQRLEEYKLKIKKPIVSNKLLVEARNTSRVLKDQKLATRHHVHIGASLTSTQIPAGSSTTKKPE</sequence>
<keyword evidence="1" id="KW-0732">Signal</keyword>
<feature type="signal peptide" evidence="1">
    <location>
        <begin position="1"/>
        <end position="20"/>
    </location>
</feature>
<evidence type="ECO:0000313" key="2">
    <source>
        <dbReference type="EMBL" id="KAL3315060.1"/>
    </source>
</evidence>
<feature type="chain" id="PRO_5044768491" evidence="1">
    <location>
        <begin position="21"/>
        <end position="234"/>
    </location>
</feature>
<protein>
    <submittedName>
        <fullName evidence="2">Uncharacterized protein</fullName>
    </submittedName>
</protein>
<comment type="caution">
    <text evidence="2">The sequence shown here is derived from an EMBL/GenBank/DDBJ whole genome shotgun (WGS) entry which is preliminary data.</text>
</comment>
<proteinExistence type="predicted"/>
<gene>
    <name evidence="2" type="ORF">Ciccas_006311</name>
</gene>
<keyword evidence="3" id="KW-1185">Reference proteome</keyword>
<reference evidence="2 3" key="1">
    <citation type="submission" date="2024-11" db="EMBL/GenBank/DDBJ databases">
        <title>Adaptive evolution of stress response genes in parasites aligns with host niche diversity.</title>
        <authorList>
            <person name="Hahn C."/>
            <person name="Resl P."/>
        </authorList>
    </citation>
    <scope>NUCLEOTIDE SEQUENCE [LARGE SCALE GENOMIC DNA]</scope>
    <source>
        <strain evidence="2">EGGRZ-B1_66</strain>
        <tissue evidence="2">Body</tissue>
    </source>
</reference>
<dbReference type="EMBL" id="JBJKFK010000837">
    <property type="protein sequence ID" value="KAL3315060.1"/>
    <property type="molecule type" value="Genomic_DNA"/>
</dbReference>
<name>A0ABD2Q654_9PLAT</name>